<sequence>MGRVVVMILMMMSVSFNVSVNVSVNVSLLTCLHRQTGPVDHGLLSVILPKRNAKWKGWGRFFGADATATLDTHTWPVGYSSGKKKIYNGSSVNAASPGDRHSDLTAESAPVQ</sequence>
<dbReference type="EMBL" id="JYDV01000085">
    <property type="protein sequence ID" value="KRZ35732.1"/>
    <property type="molecule type" value="Genomic_DNA"/>
</dbReference>
<gene>
    <name evidence="3" type="ORF">T4A_6907</name>
    <name evidence="4" type="ORF">T4C_3119</name>
</gene>
<dbReference type="Proteomes" id="UP000054632">
    <property type="component" value="Unassembled WGS sequence"/>
</dbReference>
<proteinExistence type="predicted"/>
<keyword evidence="2" id="KW-0732">Signal</keyword>
<dbReference type="AlphaFoldDB" id="A0A0V1E0U8"/>
<feature type="chain" id="PRO_5010442780" evidence="2">
    <location>
        <begin position="20"/>
        <end position="112"/>
    </location>
</feature>
<evidence type="ECO:0000313" key="4">
    <source>
        <dbReference type="EMBL" id="KRZ35732.1"/>
    </source>
</evidence>
<evidence type="ECO:0000313" key="6">
    <source>
        <dbReference type="Proteomes" id="UP000054826"/>
    </source>
</evidence>
<evidence type="ECO:0000313" key="5">
    <source>
        <dbReference type="Proteomes" id="UP000054632"/>
    </source>
</evidence>
<accession>A0A0V1E0U8</accession>
<protein>
    <submittedName>
        <fullName evidence="3">Uncharacterized protein</fullName>
    </submittedName>
</protein>
<feature type="signal peptide" evidence="2">
    <location>
        <begin position="1"/>
        <end position="19"/>
    </location>
</feature>
<reference evidence="5 6" key="1">
    <citation type="submission" date="2015-01" db="EMBL/GenBank/DDBJ databases">
        <title>Evolution of Trichinella species and genotypes.</title>
        <authorList>
            <person name="Korhonen P.K."/>
            <person name="Edoardo P."/>
            <person name="Giuseppe L.R."/>
            <person name="Gasser R.B."/>
        </authorList>
    </citation>
    <scope>NUCLEOTIDE SEQUENCE [LARGE SCALE GENOMIC DNA]</scope>
    <source>
        <strain evidence="3">ISS13</strain>
        <strain evidence="4">ISS176</strain>
    </source>
</reference>
<dbReference type="Proteomes" id="UP000054826">
    <property type="component" value="Unassembled WGS sequence"/>
</dbReference>
<evidence type="ECO:0000313" key="3">
    <source>
        <dbReference type="EMBL" id="KRY67222.1"/>
    </source>
</evidence>
<comment type="caution">
    <text evidence="3">The sequence shown here is derived from an EMBL/GenBank/DDBJ whole genome shotgun (WGS) entry which is preliminary data.</text>
</comment>
<organism evidence="3 5">
    <name type="scientific">Trichinella pseudospiralis</name>
    <name type="common">Parasitic roundworm</name>
    <dbReference type="NCBI Taxonomy" id="6337"/>
    <lineage>
        <taxon>Eukaryota</taxon>
        <taxon>Metazoa</taxon>
        <taxon>Ecdysozoa</taxon>
        <taxon>Nematoda</taxon>
        <taxon>Enoplea</taxon>
        <taxon>Dorylaimia</taxon>
        <taxon>Trichinellida</taxon>
        <taxon>Trichinellidae</taxon>
        <taxon>Trichinella</taxon>
    </lineage>
</organism>
<name>A0A0V1E0U8_TRIPS</name>
<evidence type="ECO:0000256" key="1">
    <source>
        <dbReference type="SAM" id="MobiDB-lite"/>
    </source>
</evidence>
<feature type="region of interest" description="Disordered" evidence="1">
    <location>
        <begin position="88"/>
        <end position="112"/>
    </location>
</feature>
<dbReference type="EMBL" id="JYDR01000143">
    <property type="protein sequence ID" value="KRY67222.1"/>
    <property type="molecule type" value="Genomic_DNA"/>
</dbReference>
<evidence type="ECO:0000256" key="2">
    <source>
        <dbReference type="SAM" id="SignalP"/>
    </source>
</evidence>